<evidence type="ECO:0000313" key="9">
    <source>
        <dbReference type="EMBL" id="EZG42809.1"/>
    </source>
</evidence>
<keyword evidence="1" id="KW-0808">Transferase</keyword>
<dbReference type="GeneID" id="22916626"/>
<evidence type="ECO:0000256" key="6">
    <source>
        <dbReference type="ARBA" id="ARBA00022918"/>
    </source>
</evidence>
<reference evidence="9" key="1">
    <citation type="submission" date="2013-12" db="EMBL/GenBank/DDBJ databases">
        <authorList>
            <person name="Omoto C.K."/>
            <person name="Sibley D."/>
            <person name="Venepally P."/>
            <person name="Hadjithomas M."/>
            <person name="Karamycheva S."/>
            <person name="Brunk B."/>
            <person name="Roos D."/>
            <person name="Caler E."/>
            <person name="Lorenzi H."/>
        </authorList>
    </citation>
    <scope>NUCLEOTIDE SEQUENCE</scope>
</reference>
<keyword evidence="3" id="KW-0540">Nuclease</keyword>
<protein>
    <submittedName>
        <fullName evidence="9">Pol polyprotein</fullName>
    </submittedName>
</protein>
<proteinExistence type="predicted"/>
<evidence type="ECO:0000259" key="7">
    <source>
        <dbReference type="Pfam" id="PF17917"/>
    </source>
</evidence>
<evidence type="ECO:0000256" key="1">
    <source>
        <dbReference type="ARBA" id="ARBA00022679"/>
    </source>
</evidence>
<evidence type="ECO:0000256" key="5">
    <source>
        <dbReference type="ARBA" id="ARBA00022801"/>
    </source>
</evidence>
<comment type="caution">
    <text evidence="9">The sequence shown here is derived from an EMBL/GenBank/DDBJ whole genome shotgun (WGS) entry which is preliminary data.</text>
</comment>
<dbReference type="GO" id="GO:0003964">
    <property type="term" value="F:RNA-directed DNA polymerase activity"/>
    <property type="evidence" value="ECO:0007669"/>
    <property type="project" value="UniProtKB-KW"/>
</dbReference>
<dbReference type="VEuPathDB" id="CryptoDB:GNI_222170"/>
<dbReference type="PANTHER" id="PTHR37984:SF5">
    <property type="entry name" value="PROTEIN NYNRIN-LIKE"/>
    <property type="match status" value="1"/>
</dbReference>
<dbReference type="Pfam" id="PF17917">
    <property type="entry name" value="RT_RNaseH"/>
    <property type="match status" value="1"/>
</dbReference>
<sequence>MRKWTWDSDSQETFDEVKGIIAKAVALTMPRRGRGFVVMTDASGTGLGGILLQRGENQQPALCACISQAFTETERKWSTTEREAYAIVRSLEKFAGMVQGEPIVVVTDHKALTALDTTEQGKLMRWRMKLCEYDVQFKYVEGNSNLIADWLSRLHPDHDRTVDAIAVPVYYTAVTPPLAPGMLKRAQPPLELQALLRQSDHGWYHSRTGAAYIPEPGRKAALNLLHGCAHSGHAGFNRCYRRARGAIWWPTLYQDLRAHIQNCVICAIHRPHSRSEHPERTLKRVVLGELVSLDFVVMDKRSGTHSQILVIIDHATRFMMAKFTSPASVPGAERVFLR</sequence>
<feature type="non-terminal residue" evidence="9">
    <location>
        <position position="338"/>
    </location>
</feature>
<dbReference type="InterPro" id="IPR050951">
    <property type="entry name" value="Retrovirus_Pol_polyprotein"/>
</dbReference>
<dbReference type="PANTHER" id="PTHR37984">
    <property type="entry name" value="PROTEIN CBG26694"/>
    <property type="match status" value="1"/>
</dbReference>
<dbReference type="SUPFAM" id="SSF56672">
    <property type="entry name" value="DNA/RNA polymerases"/>
    <property type="match status" value="1"/>
</dbReference>
<feature type="domain" description="Reverse transcriptase RNase H-like" evidence="7">
    <location>
        <begin position="35"/>
        <end position="133"/>
    </location>
</feature>
<dbReference type="GO" id="GO:0004519">
    <property type="term" value="F:endonuclease activity"/>
    <property type="evidence" value="ECO:0007669"/>
    <property type="project" value="UniProtKB-KW"/>
</dbReference>
<keyword evidence="2" id="KW-0548">Nucleotidyltransferase</keyword>
<dbReference type="OrthoDB" id="425619at2759"/>
<dbReference type="Gene3D" id="1.10.340.70">
    <property type="match status" value="1"/>
</dbReference>
<accession>A0A023AVK0</accession>
<dbReference type="CDD" id="cd09274">
    <property type="entry name" value="RNase_HI_RT_Ty3"/>
    <property type="match status" value="1"/>
</dbReference>
<dbReference type="RefSeq" id="XP_011133912.1">
    <property type="nucleotide sequence ID" value="XM_011135610.1"/>
</dbReference>
<dbReference type="Gene3D" id="3.10.20.370">
    <property type="match status" value="1"/>
</dbReference>
<dbReference type="eggNOG" id="KOG0017">
    <property type="taxonomic scope" value="Eukaryota"/>
</dbReference>
<feature type="domain" description="Integrase zinc-binding" evidence="8">
    <location>
        <begin position="214"/>
        <end position="271"/>
    </location>
</feature>
<gene>
    <name evidence="9" type="ORF">GNI_222170</name>
</gene>
<organism evidence="9 10">
    <name type="scientific">Gregarina niphandrodes</name>
    <name type="common">Septate eugregarine</name>
    <dbReference type="NCBI Taxonomy" id="110365"/>
    <lineage>
        <taxon>Eukaryota</taxon>
        <taxon>Sar</taxon>
        <taxon>Alveolata</taxon>
        <taxon>Apicomplexa</taxon>
        <taxon>Conoidasida</taxon>
        <taxon>Gregarinasina</taxon>
        <taxon>Eugregarinorida</taxon>
        <taxon>Gregarinidae</taxon>
        <taxon>Gregarina</taxon>
    </lineage>
</organism>
<keyword evidence="10" id="KW-1185">Reference proteome</keyword>
<dbReference type="GO" id="GO:0016787">
    <property type="term" value="F:hydrolase activity"/>
    <property type="evidence" value="ECO:0007669"/>
    <property type="project" value="UniProtKB-KW"/>
</dbReference>
<evidence type="ECO:0000256" key="3">
    <source>
        <dbReference type="ARBA" id="ARBA00022722"/>
    </source>
</evidence>
<evidence type="ECO:0000256" key="2">
    <source>
        <dbReference type="ARBA" id="ARBA00022695"/>
    </source>
</evidence>
<dbReference type="InterPro" id="IPR041373">
    <property type="entry name" value="RT_RNaseH"/>
</dbReference>
<dbReference type="InterPro" id="IPR041588">
    <property type="entry name" value="Integrase_H2C2"/>
</dbReference>
<name>A0A023AVK0_GRENI</name>
<keyword evidence="4" id="KW-0255">Endonuclease</keyword>
<dbReference type="Proteomes" id="UP000019763">
    <property type="component" value="Unassembled WGS sequence"/>
</dbReference>
<dbReference type="InterPro" id="IPR043502">
    <property type="entry name" value="DNA/RNA_pol_sf"/>
</dbReference>
<evidence type="ECO:0000313" key="10">
    <source>
        <dbReference type="Proteomes" id="UP000019763"/>
    </source>
</evidence>
<keyword evidence="6" id="KW-0695">RNA-directed DNA polymerase</keyword>
<dbReference type="AlphaFoldDB" id="A0A023AVK0"/>
<dbReference type="EMBL" id="AFNH02001761">
    <property type="protein sequence ID" value="EZG42809.1"/>
    <property type="molecule type" value="Genomic_DNA"/>
</dbReference>
<dbReference type="Pfam" id="PF17921">
    <property type="entry name" value="Integrase_H2C2"/>
    <property type="match status" value="1"/>
</dbReference>
<keyword evidence="5" id="KW-0378">Hydrolase</keyword>
<evidence type="ECO:0000256" key="4">
    <source>
        <dbReference type="ARBA" id="ARBA00022759"/>
    </source>
</evidence>
<evidence type="ECO:0000259" key="8">
    <source>
        <dbReference type="Pfam" id="PF17921"/>
    </source>
</evidence>